<dbReference type="SUPFAM" id="SSF53474">
    <property type="entry name" value="alpha/beta-Hydrolases"/>
    <property type="match status" value="1"/>
</dbReference>
<dbReference type="AlphaFoldDB" id="A0A7W5VE74"/>
<dbReference type="PANTHER" id="PTHR43798:SF33">
    <property type="entry name" value="HYDROLASE, PUTATIVE (AFU_ORTHOLOGUE AFUA_2G14860)-RELATED"/>
    <property type="match status" value="1"/>
</dbReference>
<organism evidence="2 3">
    <name type="scientific">Nonomuraea dietziae</name>
    <dbReference type="NCBI Taxonomy" id="65515"/>
    <lineage>
        <taxon>Bacteria</taxon>
        <taxon>Bacillati</taxon>
        <taxon>Actinomycetota</taxon>
        <taxon>Actinomycetes</taxon>
        <taxon>Streptosporangiales</taxon>
        <taxon>Streptosporangiaceae</taxon>
        <taxon>Nonomuraea</taxon>
    </lineage>
</organism>
<evidence type="ECO:0000259" key="1">
    <source>
        <dbReference type="Pfam" id="PF12697"/>
    </source>
</evidence>
<dbReference type="Proteomes" id="UP000579945">
    <property type="component" value="Unassembled WGS sequence"/>
</dbReference>
<dbReference type="PANTHER" id="PTHR43798">
    <property type="entry name" value="MONOACYLGLYCEROL LIPASE"/>
    <property type="match status" value="1"/>
</dbReference>
<dbReference type="GO" id="GO:0016020">
    <property type="term" value="C:membrane"/>
    <property type="evidence" value="ECO:0007669"/>
    <property type="project" value="TreeGrafter"/>
</dbReference>
<dbReference type="GeneID" id="95392445"/>
<name>A0A7W5VE74_9ACTN</name>
<evidence type="ECO:0000313" key="3">
    <source>
        <dbReference type="Proteomes" id="UP000579945"/>
    </source>
</evidence>
<comment type="caution">
    <text evidence="2">The sequence shown here is derived from an EMBL/GenBank/DDBJ whole genome shotgun (WGS) entry which is preliminary data.</text>
</comment>
<feature type="domain" description="AB hydrolase-1" evidence="1">
    <location>
        <begin position="3"/>
        <end position="216"/>
    </location>
</feature>
<proteinExistence type="predicted"/>
<dbReference type="InterPro" id="IPR029058">
    <property type="entry name" value="AB_hydrolase_fold"/>
</dbReference>
<dbReference type="InterPro" id="IPR050266">
    <property type="entry name" value="AB_hydrolase_sf"/>
</dbReference>
<dbReference type="GO" id="GO:0003824">
    <property type="term" value="F:catalytic activity"/>
    <property type="evidence" value="ECO:0007669"/>
    <property type="project" value="UniProtKB-ARBA"/>
</dbReference>
<evidence type="ECO:0000313" key="2">
    <source>
        <dbReference type="EMBL" id="MBB3730290.1"/>
    </source>
</evidence>
<sequence length="226" mass="23839">MNLVLVHGTGGDPATNYGHLVDGFADVRHVITPDYSRLTGELSVDQLASHVTADLPDEPYDLVGFSLGAVVAAAIAAGDPARVRRLVLIAGWADNSDFRLHLGFSTWARLAATDPTSFAAFGPLVAFSPAFVSARGEAATKGTPPPGTVSQIELDARVDIRDRLPLITAPTLVVGCSRDHLVPVSNARALHEGIAGSSYAELDSGHVVLLERPAEITTLIRDFILT</sequence>
<gene>
    <name evidence="2" type="ORF">FHR33_006150</name>
</gene>
<dbReference type="EMBL" id="JACIBV010000001">
    <property type="protein sequence ID" value="MBB3730290.1"/>
    <property type="molecule type" value="Genomic_DNA"/>
</dbReference>
<reference evidence="2 3" key="1">
    <citation type="submission" date="2020-08" db="EMBL/GenBank/DDBJ databases">
        <title>Sequencing the genomes of 1000 actinobacteria strains.</title>
        <authorList>
            <person name="Klenk H.-P."/>
        </authorList>
    </citation>
    <scope>NUCLEOTIDE SEQUENCE [LARGE SCALE GENOMIC DNA]</scope>
    <source>
        <strain evidence="2 3">DSM 44320</strain>
    </source>
</reference>
<dbReference type="RefSeq" id="WP_183654788.1">
    <property type="nucleotide sequence ID" value="NZ_BAAAXX010000091.1"/>
</dbReference>
<keyword evidence="3" id="KW-1185">Reference proteome</keyword>
<dbReference type="Gene3D" id="3.40.50.1820">
    <property type="entry name" value="alpha/beta hydrolase"/>
    <property type="match status" value="1"/>
</dbReference>
<dbReference type="InterPro" id="IPR000073">
    <property type="entry name" value="AB_hydrolase_1"/>
</dbReference>
<dbReference type="PRINTS" id="PR00111">
    <property type="entry name" value="ABHYDROLASE"/>
</dbReference>
<accession>A0A7W5VE74</accession>
<dbReference type="Pfam" id="PF12697">
    <property type="entry name" value="Abhydrolase_6"/>
    <property type="match status" value="1"/>
</dbReference>
<protein>
    <submittedName>
        <fullName evidence="2">Pimeloyl-ACP methyl ester carboxylesterase</fullName>
    </submittedName>
</protein>